<comment type="caution">
    <text evidence="2">The sequence shown here is derived from an EMBL/GenBank/DDBJ whole genome shotgun (WGS) entry which is preliminary data.</text>
</comment>
<gene>
    <name evidence="2" type="ORF">EJ04DRAFT_579135</name>
</gene>
<feature type="compositionally biased region" description="Pro residues" evidence="1">
    <location>
        <begin position="49"/>
        <end position="66"/>
    </location>
</feature>
<feature type="compositionally biased region" description="Low complexity" evidence="1">
    <location>
        <begin position="153"/>
        <end position="181"/>
    </location>
</feature>
<feature type="compositionally biased region" description="Basic residues" evidence="1">
    <location>
        <begin position="8"/>
        <end position="17"/>
    </location>
</feature>
<feature type="compositionally biased region" description="Low complexity" evidence="1">
    <location>
        <begin position="74"/>
        <end position="92"/>
    </location>
</feature>
<accession>A0A9P4QUU2</accession>
<organism evidence="2 3">
    <name type="scientific">Polyplosphaeria fusca</name>
    <dbReference type="NCBI Taxonomy" id="682080"/>
    <lineage>
        <taxon>Eukaryota</taxon>
        <taxon>Fungi</taxon>
        <taxon>Dikarya</taxon>
        <taxon>Ascomycota</taxon>
        <taxon>Pezizomycotina</taxon>
        <taxon>Dothideomycetes</taxon>
        <taxon>Pleosporomycetidae</taxon>
        <taxon>Pleosporales</taxon>
        <taxon>Tetraplosphaeriaceae</taxon>
        <taxon>Polyplosphaeria</taxon>
    </lineage>
</organism>
<dbReference type="Proteomes" id="UP000799444">
    <property type="component" value="Unassembled WGS sequence"/>
</dbReference>
<evidence type="ECO:0000256" key="1">
    <source>
        <dbReference type="SAM" id="MobiDB-lite"/>
    </source>
</evidence>
<feature type="region of interest" description="Disordered" evidence="1">
    <location>
        <begin position="135"/>
        <end position="181"/>
    </location>
</feature>
<feature type="compositionally biased region" description="Basic and acidic residues" evidence="1">
    <location>
        <begin position="107"/>
        <end position="121"/>
    </location>
</feature>
<evidence type="ECO:0000313" key="3">
    <source>
        <dbReference type="Proteomes" id="UP000799444"/>
    </source>
</evidence>
<evidence type="ECO:0000313" key="2">
    <source>
        <dbReference type="EMBL" id="KAF2731422.1"/>
    </source>
</evidence>
<feature type="compositionally biased region" description="Polar residues" evidence="1">
    <location>
        <begin position="18"/>
        <end position="34"/>
    </location>
</feature>
<name>A0A9P4QUU2_9PLEO</name>
<keyword evidence="3" id="KW-1185">Reference proteome</keyword>
<dbReference type="OrthoDB" id="3800281at2759"/>
<reference evidence="2" key="1">
    <citation type="journal article" date="2020" name="Stud. Mycol.">
        <title>101 Dothideomycetes genomes: a test case for predicting lifestyles and emergence of pathogens.</title>
        <authorList>
            <person name="Haridas S."/>
            <person name="Albert R."/>
            <person name="Binder M."/>
            <person name="Bloem J."/>
            <person name="Labutti K."/>
            <person name="Salamov A."/>
            <person name="Andreopoulos B."/>
            <person name="Baker S."/>
            <person name="Barry K."/>
            <person name="Bills G."/>
            <person name="Bluhm B."/>
            <person name="Cannon C."/>
            <person name="Castanera R."/>
            <person name="Culley D."/>
            <person name="Daum C."/>
            <person name="Ezra D."/>
            <person name="Gonzalez J."/>
            <person name="Henrissat B."/>
            <person name="Kuo A."/>
            <person name="Liang C."/>
            <person name="Lipzen A."/>
            <person name="Lutzoni F."/>
            <person name="Magnuson J."/>
            <person name="Mondo S."/>
            <person name="Nolan M."/>
            <person name="Ohm R."/>
            <person name="Pangilinan J."/>
            <person name="Park H.-J."/>
            <person name="Ramirez L."/>
            <person name="Alfaro M."/>
            <person name="Sun H."/>
            <person name="Tritt A."/>
            <person name="Yoshinaga Y."/>
            <person name="Zwiers L.-H."/>
            <person name="Turgeon B."/>
            <person name="Goodwin S."/>
            <person name="Spatafora J."/>
            <person name="Crous P."/>
            <person name="Grigoriev I."/>
        </authorList>
    </citation>
    <scope>NUCLEOTIDE SEQUENCE</scope>
    <source>
        <strain evidence="2">CBS 125425</strain>
    </source>
</reference>
<protein>
    <submittedName>
        <fullName evidence="2">Uncharacterized protein</fullName>
    </submittedName>
</protein>
<dbReference type="EMBL" id="ML996196">
    <property type="protein sequence ID" value="KAF2731422.1"/>
    <property type="molecule type" value="Genomic_DNA"/>
</dbReference>
<proteinExistence type="predicted"/>
<sequence length="302" mass="33005">MPRIAKPPTRKRAKPTSKKPTTLNFPSRSPTTPQRAKYIDAWLSSTTPTPNPSPPHPRPSYTPTPPQQWSLFVRSIPSSPRRPSRPSTHSRTPQPPSPSPAPHTWTKTRERLRTSSYDSRHSLSNSHYELDSFVVDSSPSCPSPAPSSPPFPQRSASESTTYPRSTTTSTSPPSYSYPLAPSPLRARARACASEIERDIDAMFARHTTASSRSTSASASVLTHAEDVIEEVSDAIALFGRRCNAMRPPVIIAFRSGLVGDSGVREVLDEVVRRGMGRGLGEARGVVEWIVRARRGWGSFGGA</sequence>
<feature type="region of interest" description="Disordered" evidence="1">
    <location>
        <begin position="1"/>
        <end position="123"/>
    </location>
</feature>
<dbReference type="AlphaFoldDB" id="A0A9P4QUU2"/>
<feature type="compositionally biased region" description="Pro residues" evidence="1">
    <location>
        <begin position="141"/>
        <end position="152"/>
    </location>
</feature>